<evidence type="ECO:0000313" key="2">
    <source>
        <dbReference type="Proteomes" id="UP000012043"/>
    </source>
</evidence>
<evidence type="ECO:0000313" key="1">
    <source>
        <dbReference type="EMBL" id="EJI85898.1"/>
    </source>
</evidence>
<sequence>MFRRAEITAWQATRKNRLVGTVNYYRITGLNCNKPAEK</sequence>
<proteinExistence type="predicted"/>
<dbReference type="EMBL" id="ALAB01000011">
    <property type="protein sequence ID" value="EJI85898.1"/>
    <property type="molecule type" value="Genomic_DNA"/>
</dbReference>
<keyword evidence="2" id="KW-1185">Reference proteome</keyword>
<dbReference type="Proteomes" id="UP000012043">
    <property type="component" value="Unassembled WGS sequence"/>
</dbReference>
<reference evidence="1 2" key="1">
    <citation type="journal article" date="2012" name="J. Bacteriol.">
        <title>Genome Sequence of Pectin-Degrading Alishewanella aestuarii Strain B11T, Isolated from Tidal Flat Sediment.</title>
        <authorList>
            <person name="Jung J."/>
            <person name="Choi S."/>
            <person name="Chun J."/>
            <person name="Park W."/>
        </authorList>
    </citation>
    <scope>NUCLEOTIDE SEQUENCE [LARGE SCALE GENOMIC DNA]</scope>
    <source>
        <strain evidence="1 2">B11</strain>
    </source>
</reference>
<accession>J1Q468</accession>
<comment type="caution">
    <text evidence="1">The sequence shown here is derived from an EMBL/GenBank/DDBJ whole genome shotgun (WGS) entry which is preliminary data.</text>
</comment>
<dbReference type="AlphaFoldDB" id="J1Q468"/>
<protein>
    <submittedName>
        <fullName evidence="1">Uncharacterized protein</fullName>
    </submittedName>
</protein>
<name>J1Q468_9ALTE</name>
<organism evidence="1 2">
    <name type="scientific">Alishewanella aestuarii B11</name>
    <dbReference type="NCBI Taxonomy" id="1197174"/>
    <lineage>
        <taxon>Bacteria</taxon>
        <taxon>Pseudomonadati</taxon>
        <taxon>Pseudomonadota</taxon>
        <taxon>Gammaproteobacteria</taxon>
        <taxon>Alteromonadales</taxon>
        <taxon>Alteromonadaceae</taxon>
        <taxon>Alishewanella</taxon>
    </lineage>
</organism>
<gene>
    <name evidence="1" type="ORF">AEST_13000</name>
</gene>